<evidence type="ECO:0000256" key="2">
    <source>
        <dbReference type="ARBA" id="ARBA00023015"/>
    </source>
</evidence>
<keyword evidence="3" id="KW-0238">DNA-binding</keyword>
<dbReference type="SUPFAM" id="SSF57701">
    <property type="entry name" value="Zn2/Cys6 DNA-binding domain"/>
    <property type="match status" value="1"/>
</dbReference>
<evidence type="ECO:0000256" key="1">
    <source>
        <dbReference type="ARBA" id="ARBA00022723"/>
    </source>
</evidence>
<dbReference type="PANTHER" id="PTHR43374:SF1">
    <property type="entry name" value="FLAVIN PRENYLTRANSFERASE PAD1, MITOCHONDRIAL"/>
    <property type="match status" value="1"/>
</dbReference>
<keyword evidence="5" id="KW-0539">Nucleus</keyword>
<keyword evidence="2" id="KW-0805">Transcription regulation</keyword>
<dbReference type="Pfam" id="PF00172">
    <property type="entry name" value="Zn_clus"/>
    <property type="match status" value="1"/>
</dbReference>
<evidence type="ECO:0000256" key="4">
    <source>
        <dbReference type="ARBA" id="ARBA00023163"/>
    </source>
</evidence>
<dbReference type="PANTHER" id="PTHR43374">
    <property type="entry name" value="FLAVIN PRENYLTRANSFERASE"/>
    <property type="match status" value="1"/>
</dbReference>
<evidence type="ECO:0000256" key="3">
    <source>
        <dbReference type="ARBA" id="ARBA00023125"/>
    </source>
</evidence>
<dbReference type="InterPro" id="IPR007219">
    <property type="entry name" value="XnlR_reg_dom"/>
</dbReference>
<dbReference type="GO" id="GO:0016831">
    <property type="term" value="F:carboxy-lyase activity"/>
    <property type="evidence" value="ECO:0007669"/>
    <property type="project" value="TreeGrafter"/>
</dbReference>
<gene>
    <name evidence="8" type="ORF">PV04_09175</name>
</gene>
<dbReference type="SMART" id="SM00906">
    <property type="entry name" value="Fungal_trans"/>
    <property type="match status" value="1"/>
</dbReference>
<evidence type="ECO:0000256" key="6">
    <source>
        <dbReference type="SAM" id="MobiDB-lite"/>
    </source>
</evidence>
<evidence type="ECO:0000259" key="7">
    <source>
        <dbReference type="PROSITE" id="PS50048"/>
    </source>
</evidence>
<dbReference type="GO" id="GO:0000981">
    <property type="term" value="F:DNA-binding transcription factor activity, RNA polymerase II-specific"/>
    <property type="evidence" value="ECO:0007669"/>
    <property type="project" value="InterPro"/>
</dbReference>
<dbReference type="AlphaFoldDB" id="A0A0D2FW57"/>
<dbReference type="PROSITE" id="PS00463">
    <property type="entry name" value="ZN2_CY6_FUNGAL_1"/>
    <property type="match status" value="1"/>
</dbReference>
<proteinExistence type="predicted"/>
<dbReference type="EMBL" id="KN846961">
    <property type="protein sequence ID" value="KIW64224.1"/>
    <property type="molecule type" value="Genomic_DNA"/>
</dbReference>
<dbReference type="GO" id="GO:0008270">
    <property type="term" value="F:zinc ion binding"/>
    <property type="evidence" value="ECO:0007669"/>
    <property type="project" value="InterPro"/>
</dbReference>
<evidence type="ECO:0000256" key="5">
    <source>
        <dbReference type="ARBA" id="ARBA00023242"/>
    </source>
</evidence>
<keyword evidence="9" id="KW-1185">Reference proteome</keyword>
<name>A0A0D2FW57_9EURO</name>
<keyword evidence="1" id="KW-0479">Metal-binding</keyword>
<dbReference type="CDD" id="cd00067">
    <property type="entry name" value="GAL4"/>
    <property type="match status" value="1"/>
</dbReference>
<feature type="domain" description="Zn(2)-C6 fungal-type" evidence="7">
    <location>
        <begin position="30"/>
        <end position="61"/>
    </location>
</feature>
<evidence type="ECO:0000313" key="9">
    <source>
        <dbReference type="Proteomes" id="UP000054266"/>
    </source>
</evidence>
<dbReference type="PROSITE" id="PS50048">
    <property type="entry name" value="ZN2_CY6_FUNGAL_2"/>
    <property type="match status" value="1"/>
</dbReference>
<evidence type="ECO:0000313" key="8">
    <source>
        <dbReference type="EMBL" id="KIW64224.1"/>
    </source>
</evidence>
<dbReference type="Pfam" id="PF04082">
    <property type="entry name" value="Fungal_trans"/>
    <property type="match status" value="1"/>
</dbReference>
<feature type="region of interest" description="Disordered" evidence="6">
    <location>
        <begin position="64"/>
        <end position="102"/>
    </location>
</feature>
<dbReference type="InterPro" id="IPR004507">
    <property type="entry name" value="UbiX-like"/>
</dbReference>
<dbReference type="SMART" id="SM00066">
    <property type="entry name" value="GAL4"/>
    <property type="match status" value="1"/>
</dbReference>
<dbReference type="HOGENOM" id="CLU_014095_3_1_1"/>
<protein>
    <recommendedName>
        <fullName evidence="7">Zn(2)-C6 fungal-type domain-containing protein</fullName>
    </recommendedName>
</protein>
<dbReference type="InterPro" id="IPR036864">
    <property type="entry name" value="Zn2-C6_fun-type_DNA-bd_sf"/>
</dbReference>
<sequence length="679" mass="76050">MSVQNRPTDLTLQAVRETLRKKRKGQKLRPCYPCRQRKVKCDDSRPCKRCIERGHDNLCFYEPPRSSEPRSNPDSSLDVQSLLPSPEHTHSGSQVAHSVPAATAATHDKEFEVYLGEQSVPSFVQEHVENGAQSADPRTAELGRDVLPMLGLRPPAPGLLDWQVEGQPTQGYHDTLPGRDEILARFSDYRHTVYPLSPHLMSIDNFERQLCSFLQRKPPQSYPRDPEPGLATDLGWRSLLLAVLASGTQFSAKSVIERRSTCNQYLSGSLWCLNASLGFIRPSLQSIQTLIIIVNVLQNQLLTEAAWTLVGLLSRQAQALGLHRTCDSSSHTGTEQLDKIRLWWTIVWQDSLLSVGFDRPPVTSIKSVTPLSILDSSNKRFTYEEAMYALSHLLLRGFARNHTLDQQAPTQEDISSAVHQAEDIISRLYENIRSLSKCDTLEHHVQHYCFKLHSSFTIGTLLRPSLSRHRWDNLAADRKEQFASQCIASYVSSLEAFLDIDTVSIAASRSWALLHNGLTSALVLAITGQTRRRPAVAELHSRLIETLTRYSSEHEQGGLFWGPHSRAISALKKIDLRRIPETTEPHGGTGHPEMAGLNQCQPIDSQGHQDVGYPPLTTDPASEISSEQQGLERYAFDPETINHISAFLPNAEPGDDLMLDDIFDSVFWGDYGQENNPLN</sequence>
<dbReference type="InterPro" id="IPR001138">
    <property type="entry name" value="Zn2Cys6_DnaBD"/>
</dbReference>
<dbReference type="Gene3D" id="4.10.240.10">
    <property type="entry name" value="Zn(2)-C6 fungal-type DNA-binding domain"/>
    <property type="match status" value="1"/>
</dbReference>
<dbReference type="CDD" id="cd12148">
    <property type="entry name" value="fungal_TF_MHR"/>
    <property type="match status" value="1"/>
</dbReference>
<keyword evidence="4" id="KW-0804">Transcription</keyword>
<dbReference type="Proteomes" id="UP000054266">
    <property type="component" value="Unassembled WGS sequence"/>
</dbReference>
<accession>A0A0D2FW57</accession>
<organism evidence="8 9">
    <name type="scientific">Phialophora macrospora</name>
    <dbReference type="NCBI Taxonomy" id="1851006"/>
    <lineage>
        <taxon>Eukaryota</taxon>
        <taxon>Fungi</taxon>
        <taxon>Dikarya</taxon>
        <taxon>Ascomycota</taxon>
        <taxon>Pezizomycotina</taxon>
        <taxon>Eurotiomycetes</taxon>
        <taxon>Chaetothyriomycetidae</taxon>
        <taxon>Chaetothyriales</taxon>
        <taxon>Herpotrichiellaceae</taxon>
        <taxon>Phialophora</taxon>
    </lineage>
</organism>
<reference evidence="8 9" key="1">
    <citation type="submission" date="2015-01" db="EMBL/GenBank/DDBJ databases">
        <title>The Genome Sequence of Capronia semiimmersa CBS27337.</title>
        <authorList>
            <consortium name="The Broad Institute Genomics Platform"/>
            <person name="Cuomo C."/>
            <person name="de Hoog S."/>
            <person name="Gorbushina A."/>
            <person name="Stielow B."/>
            <person name="Teixiera M."/>
            <person name="Abouelleil A."/>
            <person name="Chapman S.B."/>
            <person name="Priest M."/>
            <person name="Young S.K."/>
            <person name="Wortman J."/>
            <person name="Nusbaum C."/>
            <person name="Birren B."/>
        </authorList>
    </citation>
    <scope>NUCLEOTIDE SEQUENCE [LARGE SCALE GENOMIC DNA]</scope>
    <source>
        <strain evidence="8 9">CBS 27337</strain>
    </source>
</reference>
<dbReference type="GO" id="GO:0006351">
    <property type="term" value="P:DNA-templated transcription"/>
    <property type="evidence" value="ECO:0007669"/>
    <property type="project" value="InterPro"/>
</dbReference>
<dbReference type="GO" id="GO:0003677">
    <property type="term" value="F:DNA binding"/>
    <property type="evidence" value="ECO:0007669"/>
    <property type="project" value="UniProtKB-KW"/>
</dbReference>
<dbReference type="STRING" id="5601.A0A0D2FW57"/>